<protein>
    <submittedName>
        <fullName evidence="6">Averantin hydroxylase</fullName>
    </submittedName>
</protein>
<keyword evidence="4" id="KW-0408">Iron</keyword>
<keyword evidence="7" id="KW-1185">Reference proteome</keyword>
<keyword evidence="5" id="KW-0472">Membrane</keyword>
<sequence>MMISLTIPSKLHALPSFLTDITLKQWILLASGIFIIHTLISYVYNAYFHPLSKYPGPKLASISDPWTSYFLCAGIWPWVVESALDKYGDIIHIGPNSLVFLEPQAFNDTHGPKRDLKDTFVKTPIVDGLGDEDEGLLWERNPEKHRRVSKMMSPVFSGNYLRAKVPTMNKCIDLMMTSIENHGTREEGINLTTVRKISKSSFSSALMRWELHQVRDMKNHRFLDAMEAANTLVVILATAKTYPILTPLAWLFVSWNVMRSLPRMISELRVHIIERVEARDNLKHSDYFEQLLPSNKPAPKSTKQMRHMLTVAGQLILGGYDPTSVTIYMMFFLILQNPEARSARFFHDPKSFRPGRWLQQDHPKYDSAFAKDDHSAHFPFITGPRQCPGREVARIMFRLVVAKMLWLYDVEQISKELDFDRDFRVYGMWTKPELRVRLVPVQRG</sequence>
<dbReference type="EMBL" id="KN714707">
    <property type="protein sequence ID" value="KUI57994.1"/>
    <property type="molecule type" value="Genomic_DNA"/>
</dbReference>
<evidence type="ECO:0000256" key="1">
    <source>
        <dbReference type="ARBA" id="ARBA00010617"/>
    </source>
</evidence>
<gene>
    <name evidence="6" type="ORF">VP1G_05334</name>
</gene>
<dbReference type="Proteomes" id="UP000078576">
    <property type="component" value="Unassembled WGS sequence"/>
</dbReference>
<feature type="transmembrane region" description="Helical" evidence="5">
    <location>
        <begin position="315"/>
        <end position="335"/>
    </location>
</feature>
<dbReference type="OrthoDB" id="1470350at2759"/>
<dbReference type="STRING" id="694573.A0A194V262"/>
<evidence type="ECO:0000256" key="5">
    <source>
        <dbReference type="SAM" id="Phobius"/>
    </source>
</evidence>
<reference evidence="7" key="1">
    <citation type="submission" date="2014-12" db="EMBL/GenBank/DDBJ databases">
        <title>Genome Sequence of Valsa Canker Pathogens Uncovers a Specific Adaption of Colonization on Woody Bark.</title>
        <authorList>
            <person name="Yin Z."/>
            <person name="Liu H."/>
            <person name="Gao X."/>
            <person name="Li Z."/>
            <person name="Song N."/>
            <person name="Ke X."/>
            <person name="Dai Q."/>
            <person name="Wu Y."/>
            <person name="Sun Y."/>
            <person name="Xu J.-R."/>
            <person name="Kang Z.K."/>
            <person name="Wang L."/>
            <person name="Huang L."/>
        </authorList>
    </citation>
    <scope>NUCLEOTIDE SEQUENCE [LARGE SCALE GENOMIC DNA]</scope>
    <source>
        <strain evidence="7">SXYL134</strain>
    </source>
</reference>
<dbReference type="GO" id="GO:0020037">
    <property type="term" value="F:heme binding"/>
    <property type="evidence" value="ECO:0007669"/>
    <property type="project" value="InterPro"/>
</dbReference>
<dbReference type="AlphaFoldDB" id="A0A194V262"/>
<evidence type="ECO:0000256" key="2">
    <source>
        <dbReference type="ARBA" id="ARBA00022617"/>
    </source>
</evidence>
<dbReference type="InterPro" id="IPR036396">
    <property type="entry name" value="Cyt_P450_sf"/>
</dbReference>
<evidence type="ECO:0000256" key="3">
    <source>
        <dbReference type="ARBA" id="ARBA00022723"/>
    </source>
</evidence>
<dbReference type="GO" id="GO:0005506">
    <property type="term" value="F:iron ion binding"/>
    <property type="evidence" value="ECO:0007669"/>
    <property type="project" value="InterPro"/>
</dbReference>
<name>A0A194V262_CYTMA</name>
<dbReference type="GO" id="GO:0004497">
    <property type="term" value="F:monooxygenase activity"/>
    <property type="evidence" value="ECO:0007669"/>
    <property type="project" value="InterPro"/>
</dbReference>
<dbReference type="InterPro" id="IPR050121">
    <property type="entry name" value="Cytochrome_P450_monoxygenase"/>
</dbReference>
<proteinExistence type="inferred from homology"/>
<keyword evidence="2" id="KW-0349">Heme</keyword>
<evidence type="ECO:0000313" key="6">
    <source>
        <dbReference type="EMBL" id="KUI57994.1"/>
    </source>
</evidence>
<dbReference type="Pfam" id="PF00067">
    <property type="entry name" value="p450"/>
    <property type="match status" value="2"/>
</dbReference>
<dbReference type="PANTHER" id="PTHR24305:SF166">
    <property type="entry name" value="CYTOCHROME P450 12A4, MITOCHONDRIAL-RELATED"/>
    <property type="match status" value="1"/>
</dbReference>
<dbReference type="PANTHER" id="PTHR24305">
    <property type="entry name" value="CYTOCHROME P450"/>
    <property type="match status" value="1"/>
</dbReference>
<evidence type="ECO:0000313" key="7">
    <source>
        <dbReference type="Proteomes" id="UP000078576"/>
    </source>
</evidence>
<dbReference type="GO" id="GO:0016705">
    <property type="term" value="F:oxidoreductase activity, acting on paired donors, with incorporation or reduction of molecular oxygen"/>
    <property type="evidence" value="ECO:0007669"/>
    <property type="project" value="InterPro"/>
</dbReference>
<evidence type="ECO:0000256" key="4">
    <source>
        <dbReference type="ARBA" id="ARBA00023004"/>
    </source>
</evidence>
<dbReference type="SUPFAM" id="SSF48264">
    <property type="entry name" value="Cytochrome P450"/>
    <property type="match status" value="1"/>
</dbReference>
<dbReference type="InterPro" id="IPR001128">
    <property type="entry name" value="Cyt_P450"/>
</dbReference>
<keyword evidence="5" id="KW-1133">Transmembrane helix</keyword>
<accession>A0A194V262</accession>
<comment type="similarity">
    <text evidence="1">Belongs to the cytochrome P450 family.</text>
</comment>
<feature type="transmembrane region" description="Helical" evidence="5">
    <location>
        <begin position="228"/>
        <end position="253"/>
    </location>
</feature>
<feature type="transmembrane region" description="Helical" evidence="5">
    <location>
        <begin position="26"/>
        <end position="48"/>
    </location>
</feature>
<dbReference type="Gene3D" id="1.10.630.10">
    <property type="entry name" value="Cytochrome P450"/>
    <property type="match status" value="2"/>
</dbReference>
<organism evidence="6 7">
    <name type="scientific">Cytospora mali</name>
    <name type="common">Apple Valsa canker fungus</name>
    <name type="synonym">Valsa mali</name>
    <dbReference type="NCBI Taxonomy" id="578113"/>
    <lineage>
        <taxon>Eukaryota</taxon>
        <taxon>Fungi</taxon>
        <taxon>Dikarya</taxon>
        <taxon>Ascomycota</taxon>
        <taxon>Pezizomycotina</taxon>
        <taxon>Sordariomycetes</taxon>
        <taxon>Sordariomycetidae</taxon>
        <taxon>Diaporthales</taxon>
        <taxon>Cytosporaceae</taxon>
        <taxon>Cytospora</taxon>
    </lineage>
</organism>
<keyword evidence="5" id="KW-0812">Transmembrane</keyword>
<keyword evidence="3" id="KW-0479">Metal-binding</keyword>